<name>A0A7S2ZXG9_9RHOD</name>
<accession>A0A7S2ZXG9</accession>
<dbReference type="AlphaFoldDB" id="A0A7S2ZXG9"/>
<gene>
    <name evidence="1" type="ORF">RMAR00112_LOCUS22853</name>
</gene>
<organism evidence="1">
    <name type="scientific">Rhodosorus marinus</name>
    <dbReference type="NCBI Taxonomy" id="101924"/>
    <lineage>
        <taxon>Eukaryota</taxon>
        <taxon>Rhodophyta</taxon>
        <taxon>Stylonematophyceae</taxon>
        <taxon>Stylonematales</taxon>
        <taxon>Stylonemataceae</taxon>
        <taxon>Rhodosorus</taxon>
    </lineage>
</organism>
<evidence type="ECO:0000313" key="1">
    <source>
        <dbReference type="EMBL" id="CAE0054824.1"/>
    </source>
</evidence>
<dbReference type="Gene3D" id="3.30.1390.10">
    <property type="match status" value="1"/>
</dbReference>
<sequence>MYKNVTKTSLLTVRFRSPREYVVKILLQTIPNMSFSRAYAVMDMAHTTGKGLVITTNMVIVQPHRSSSLMNEKLCSLNRKSVLFSSKEMAEAYCEAITKAGILSTVEPAD</sequence>
<reference evidence="1" key="1">
    <citation type="submission" date="2021-01" db="EMBL/GenBank/DDBJ databases">
        <authorList>
            <person name="Corre E."/>
            <person name="Pelletier E."/>
            <person name="Niang G."/>
            <person name="Scheremetjew M."/>
            <person name="Finn R."/>
            <person name="Kale V."/>
            <person name="Holt S."/>
            <person name="Cochrane G."/>
            <person name="Meng A."/>
            <person name="Brown T."/>
            <person name="Cohen L."/>
        </authorList>
    </citation>
    <scope>NUCLEOTIDE SEQUENCE</scope>
    <source>
        <strain evidence="1">CCMP 769</strain>
    </source>
</reference>
<proteinExistence type="predicted"/>
<dbReference type="EMBL" id="HBHW01029485">
    <property type="protein sequence ID" value="CAE0054824.1"/>
    <property type="molecule type" value="Transcribed_RNA"/>
</dbReference>
<dbReference type="InterPro" id="IPR014719">
    <property type="entry name" value="Ribosomal_bL12_C/ClpS-like"/>
</dbReference>
<protein>
    <submittedName>
        <fullName evidence="1">Uncharacterized protein</fullName>
    </submittedName>
</protein>
<dbReference type="SUPFAM" id="SSF54736">
    <property type="entry name" value="ClpS-like"/>
    <property type="match status" value="1"/>
</dbReference>